<keyword evidence="2" id="KW-1185">Reference proteome</keyword>
<sequence>MASTLGIPDSGNLVTMDFNKNTIDEDPDWIWLVAVLRFSHGHWTVAESSMGGEQRLSIGLSRLLNSQLLIIGVTLGMRRTKYGSHHLKKIGCRISTLPINPKIKKPPKQAWRCLPRDQLRMMMRPRSPTIP</sequence>
<gene>
    <name evidence="1" type="ORF">M9H77_30958</name>
</gene>
<dbReference type="Proteomes" id="UP001060085">
    <property type="component" value="Linkage Group LG07"/>
</dbReference>
<comment type="caution">
    <text evidence="1">The sequence shown here is derived from an EMBL/GenBank/DDBJ whole genome shotgun (WGS) entry which is preliminary data.</text>
</comment>
<name>A0ACB9ZZ51_CATRO</name>
<protein>
    <submittedName>
        <fullName evidence="1">Uncharacterized protein</fullName>
    </submittedName>
</protein>
<dbReference type="EMBL" id="CM044707">
    <property type="protein sequence ID" value="KAI5653771.1"/>
    <property type="molecule type" value="Genomic_DNA"/>
</dbReference>
<organism evidence="1 2">
    <name type="scientific">Catharanthus roseus</name>
    <name type="common">Madagascar periwinkle</name>
    <name type="synonym">Vinca rosea</name>
    <dbReference type="NCBI Taxonomy" id="4058"/>
    <lineage>
        <taxon>Eukaryota</taxon>
        <taxon>Viridiplantae</taxon>
        <taxon>Streptophyta</taxon>
        <taxon>Embryophyta</taxon>
        <taxon>Tracheophyta</taxon>
        <taxon>Spermatophyta</taxon>
        <taxon>Magnoliopsida</taxon>
        <taxon>eudicotyledons</taxon>
        <taxon>Gunneridae</taxon>
        <taxon>Pentapetalae</taxon>
        <taxon>asterids</taxon>
        <taxon>lamiids</taxon>
        <taxon>Gentianales</taxon>
        <taxon>Apocynaceae</taxon>
        <taxon>Rauvolfioideae</taxon>
        <taxon>Vinceae</taxon>
        <taxon>Catharanthinae</taxon>
        <taxon>Catharanthus</taxon>
    </lineage>
</organism>
<evidence type="ECO:0000313" key="2">
    <source>
        <dbReference type="Proteomes" id="UP001060085"/>
    </source>
</evidence>
<proteinExistence type="predicted"/>
<reference evidence="2" key="1">
    <citation type="journal article" date="2023" name="Nat. Plants">
        <title>Single-cell RNA sequencing provides a high-resolution roadmap for understanding the multicellular compartmentation of specialized metabolism.</title>
        <authorList>
            <person name="Sun S."/>
            <person name="Shen X."/>
            <person name="Li Y."/>
            <person name="Li Y."/>
            <person name="Wang S."/>
            <person name="Li R."/>
            <person name="Zhang H."/>
            <person name="Shen G."/>
            <person name="Guo B."/>
            <person name="Wei J."/>
            <person name="Xu J."/>
            <person name="St-Pierre B."/>
            <person name="Chen S."/>
            <person name="Sun C."/>
        </authorList>
    </citation>
    <scope>NUCLEOTIDE SEQUENCE [LARGE SCALE GENOMIC DNA]</scope>
</reference>
<accession>A0ACB9ZZ51</accession>
<evidence type="ECO:0000313" key="1">
    <source>
        <dbReference type="EMBL" id="KAI5653771.1"/>
    </source>
</evidence>